<evidence type="ECO:0000256" key="2">
    <source>
        <dbReference type="SAM" id="Phobius"/>
    </source>
</evidence>
<evidence type="ECO:0000313" key="4">
    <source>
        <dbReference type="Proteomes" id="UP000466681"/>
    </source>
</evidence>
<accession>A0AAD1HAN2</accession>
<organism evidence="3 4">
    <name type="scientific">Mycolicibacterium moriokaense</name>
    <dbReference type="NCBI Taxonomy" id="39691"/>
    <lineage>
        <taxon>Bacteria</taxon>
        <taxon>Bacillati</taxon>
        <taxon>Actinomycetota</taxon>
        <taxon>Actinomycetes</taxon>
        <taxon>Mycobacteriales</taxon>
        <taxon>Mycobacteriaceae</taxon>
        <taxon>Mycolicibacterium</taxon>
    </lineage>
</organism>
<protein>
    <submittedName>
        <fullName evidence="3">Uncharacterized protein</fullName>
    </submittedName>
</protein>
<keyword evidence="2" id="KW-0472">Membrane</keyword>
<feature type="transmembrane region" description="Helical" evidence="2">
    <location>
        <begin position="336"/>
        <end position="358"/>
    </location>
</feature>
<feature type="compositionally biased region" description="Polar residues" evidence="1">
    <location>
        <begin position="620"/>
        <end position="632"/>
    </location>
</feature>
<proteinExistence type="predicted"/>
<evidence type="ECO:0000256" key="1">
    <source>
        <dbReference type="SAM" id="MobiDB-lite"/>
    </source>
</evidence>
<name>A0AAD1HAN2_9MYCO</name>
<dbReference type="Proteomes" id="UP000466681">
    <property type="component" value="Chromosome"/>
</dbReference>
<keyword evidence="2" id="KW-1133">Transmembrane helix</keyword>
<feature type="transmembrane region" description="Helical" evidence="2">
    <location>
        <begin position="269"/>
        <end position="292"/>
    </location>
</feature>
<evidence type="ECO:0000313" key="3">
    <source>
        <dbReference type="EMBL" id="BBX01265.1"/>
    </source>
</evidence>
<dbReference type="EMBL" id="AP022560">
    <property type="protein sequence ID" value="BBX01265.1"/>
    <property type="molecule type" value="Genomic_DNA"/>
</dbReference>
<dbReference type="AlphaFoldDB" id="A0AAD1HAN2"/>
<keyword evidence="2" id="KW-0812">Transmembrane</keyword>
<keyword evidence="4" id="KW-1185">Reference proteome</keyword>
<sequence length="696" mass="69477">MAAPTPPVTADVALTAATGPYTQFVTNSSRAMDSGLILAGTYGGMAAAFWNPIAGMSGGWLPTFTAHTTRNDLTTYDGLVNASAAAAEGNVVPGITREAVVTVAATTAHTLLPVPGVTDQLETTAGTVLVPLSTVSDAIEKLHALNSTPVLGGPLVGIPTVEGVLDALGLTATQTTFETTFNWPLFRADGKTAIGNTFIQLPAQTASVLVPRLLDRLTVGGLSLPDTPPEVQKLVKDTLAPLDKVVNTPSVTAWIPAGSGSYHALGYSLGFLAAAPIVVIGPVGALALLPVAGVPSVPLPALPGVPLRATPPVPINRASETMVAVPLAAYGTNLPFGIASFGALAMPIVVSPAAALVAPPVLVTYSRINSGAAFSLGPNGVYYNSGTTLGLFLTSVGVIPVLYSLGAVSAGPNGVGYVGPSVFGLSAVPPVQFRTAQPFQSVARVVPTRLAVPRVAVPVPVSPAQVTSVLASLGLPLPALGLPPVALPAVDTAAVTSIVDTGALTSTVNPVLATATANLPQITKALDGAFGPAAAEIARNVVALNAELAKVAKTIPPPEIPNGSDLPLPTPSVPEVVDNVLPVSAPAVPSAPLPAVTGLVDDLDVPNVSQPRNRPRLNVVTGTGNPVQSVVDSTRTATGSSGSTAPGGLRSTVQNAPKKVTDTVSGTVKSVTDKVSGAVSGAVGSLSKIGKGGLGG</sequence>
<dbReference type="RefSeq" id="WP_083157173.1">
    <property type="nucleotide sequence ID" value="NZ_AP022560.1"/>
</dbReference>
<feature type="region of interest" description="Disordered" evidence="1">
    <location>
        <begin position="604"/>
        <end position="653"/>
    </location>
</feature>
<gene>
    <name evidence="3" type="ORF">MMOR_22010</name>
</gene>
<feature type="compositionally biased region" description="Low complexity" evidence="1">
    <location>
        <begin position="633"/>
        <end position="648"/>
    </location>
</feature>
<reference evidence="3 4" key="1">
    <citation type="journal article" date="2019" name="Emerg. Microbes Infect.">
        <title>Comprehensive subspecies identification of 175 nontuberculous mycobacteria species based on 7547 genomic profiles.</title>
        <authorList>
            <person name="Matsumoto Y."/>
            <person name="Kinjo T."/>
            <person name="Motooka D."/>
            <person name="Nabeya D."/>
            <person name="Jung N."/>
            <person name="Uechi K."/>
            <person name="Horii T."/>
            <person name="Iida T."/>
            <person name="Fujita J."/>
            <person name="Nakamura S."/>
        </authorList>
    </citation>
    <scope>NUCLEOTIDE SEQUENCE [LARGE SCALE GENOMIC DNA]</scope>
    <source>
        <strain evidence="3 4">JCM 6375</strain>
    </source>
</reference>
<dbReference type="KEGG" id="mmor:MMOR_22010"/>